<name>A0A6P2C6Y7_9ACTN</name>
<organism evidence="3 4">
    <name type="scientific">Trebonia kvetii</name>
    <dbReference type="NCBI Taxonomy" id="2480626"/>
    <lineage>
        <taxon>Bacteria</taxon>
        <taxon>Bacillati</taxon>
        <taxon>Actinomycetota</taxon>
        <taxon>Actinomycetes</taxon>
        <taxon>Streptosporangiales</taxon>
        <taxon>Treboniaceae</taxon>
        <taxon>Trebonia</taxon>
    </lineage>
</organism>
<reference evidence="3 4" key="1">
    <citation type="submission" date="2018-11" db="EMBL/GenBank/DDBJ databases">
        <title>Trebonia kvetii gen.nov., sp.nov., a novel acidophilic actinobacterium, and proposal of the new actinobacterial family Treboniaceae fam. nov.</title>
        <authorList>
            <person name="Rapoport D."/>
            <person name="Sagova-Mareckova M."/>
            <person name="Sedlacek I."/>
            <person name="Provaznik J."/>
            <person name="Kralova S."/>
            <person name="Pavlinic D."/>
            <person name="Benes V."/>
            <person name="Kopecky J."/>
        </authorList>
    </citation>
    <scope>NUCLEOTIDE SEQUENCE [LARGE SCALE GENOMIC DNA]</scope>
    <source>
        <strain evidence="3 4">15Tr583</strain>
    </source>
</reference>
<dbReference type="AlphaFoldDB" id="A0A6P2C6Y7"/>
<dbReference type="Proteomes" id="UP000460272">
    <property type="component" value="Unassembled WGS sequence"/>
</dbReference>
<keyword evidence="1" id="KW-0472">Membrane</keyword>
<dbReference type="OrthoDB" id="4350422at2"/>
<evidence type="ECO:0000313" key="4">
    <source>
        <dbReference type="Proteomes" id="UP000460272"/>
    </source>
</evidence>
<evidence type="ECO:0000313" key="3">
    <source>
        <dbReference type="EMBL" id="TVZ07199.1"/>
    </source>
</evidence>
<comment type="caution">
    <text evidence="3">The sequence shown here is derived from an EMBL/GenBank/DDBJ whole genome shotgun (WGS) entry which is preliminary data.</text>
</comment>
<keyword evidence="4" id="KW-1185">Reference proteome</keyword>
<gene>
    <name evidence="3" type="ORF">EAS64_07850</name>
</gene>
<feature type="domain" description="YdbS-like PH" evidence="2">
    <location>
        <begin position="112"/>
        <end position="184"/>
    </location>
</feature>
<dbReference type="Pfam" id="PF03703">
    <property type="entry name" value="bPH_2"/>
    <property type="match status" value="1"/>
</dbReference>
<keyword evidence="1" id="KW-1133">Transmembrane helix</keyword>
<evidence type="ECO:0000259" key="2">
    <source>
        <dbReference type="Pfam" id="PF03703"/>
    </source>
</evidence>
<feature type="transmembrane region" description="Helical" evidence="1">
    <location>
        <begin position="91"/>
        <end position="112"/>
    </location>
</feature>
<dbReference type="InterPro" id="IPR005182">
    <property type="entry name" value="YdbS-like_PH"/>
</dbReference>
<protein>
    <submittedName>
        <fullName evidence="3">PH domain-containing protein</fullName>
    </submittedName>
</protein>
<dbReference type="PANTHER" id="PTHR37938:SF1">
    <property type="entry name" value="BLL0215 PROTEIN"/>
    <property type="match status" value="1"/>
</dbReference>
<feature type="transmembrane region" description="Helical" evidence="1">
    <location>
        <begin position="59"/>
        <end position="79"/>
    </location>
</feature>
<sequence length="214" mass="23616">MSSTSVRRVENKFAGTSRYDPASAVIPRLRLYHVPMGHDSSLAVGEESVKVLHQHWKTLVGPVAAGLLVVVALAAAEALIPGNKYSAIERLAVGVVALALLIWWLLLPVLVWRTTVYELTNKRMRLRDGIVTRNGRDIPLSRITDVSFRKGVLDRLLGCGTLVVESAGEHGELALTEIPHVERVSSLLFQLVENERLGDDRVPPDRSDDRPAYD</sequence>
<dbReference type="EMBL" id="RPFW01000001">
    <property type="protein sequence ID" value="TVZ07199.1"/>
    <property type="molecule type" value="Genomic_DNA"/>
</dbReference>
<dbReference type="PANTHER" id="PTHR37938">
    <property type="entry name" value="BLL0215 PROTEIN"/>
    <property type="match status" value="1"/>
</dbReference>
<evidence type="ECO:0000256" key="1">
    <source>
        <dbReference type="SAM" id="Phobius"/>
    </source>
</evidence>
<accession>A0A6P2C6Y7</accession>
<proteinExistence type="predicted"/>
<keyword evidence="1" id="KW-0812">Transmembrane</keyword>